<organism evidence="2">
    <name type="scientific">marine metagenome</name>
    <dbReference type="NCBI Taxonomy" id="408172"/>
    <lineage>
        <taxon>unclassified sequences</taxon>
        <taxon>metagenomes</taxon>
        <taxon>ecological metagenomes</taxon>
    </lineage>
</organism>
<accession>A0A382WYZ8</accession>
<evidence type="ECO:0000313" key="2">
    <source>
        <dbReference type="EMBL" id="SVD63565.1"/>
    </source>
</evidence>
<gene>
    <name evidence="2" type="ORF">METZ01_LOCUS416419</name>
</gene>
<dbReference type="AlphaFoldDB" id="A0A382WYZ8"/>
<name>A0A382WYZ8_9ZZZZ</name>
<dbReference type="Pfam" id="PF00561">
    <property type="entry name" value="Abhydrolase_1"/>
    <property type="match status" value="2"/>
</dbReference>
<dbReference type="InterPro" id="IPR000073">
    <property type="entry name" value="AB_hydrolase_1"/>
</dbReference>
<dbReference type="EMBL" id="UINC01163315">
    <property type="protein sequence ID" value="SVD63565.1"/>
    <property type="molecule type" value="Genomic_DNA"/>
</dbReference>
<dbReference type="SUPFAM" id="SSF53474">
    <property type="entry name" value="alpha/beta-Hydrolases"/>
    <property type="match status" value="1"/>
</dbReference>
<dbReference type="PANTHER" id="PTHR46438">
    <property type="entry name" value="ALPHA/BETA-HYDROLASES SUPERFAMILY PROTEIN"/>
    <property type="match status" value="1"/>
</dbReference>
<sequence length="232" mass="26145">MIKTEGKFTYIEKGEGFPLILLHGLMGGVDNFGSMVDVVADAGFKVLAPDLKLFKVPLLKTSIKYLSDYINDFMRHKNLEKAVLVGNSLGGHIALVFSKKYPKKVKGMVLTGSSGLYEKAMGDSFPRRGDYDYIKVKTEEVFYDPKTATKELVDKVFDIANKRASVIRLLAFAKSAIRHNMAKDIPHFTMPVCLIWGKQDKVTPPYVAEEFHSLFPNSELFWIDKCGHSPMW</sequence>
<dbReference type="InterPro" id="IPR029058">
    <property type="entry name" value="AB_hydrolase_fold"/>
</dbReference>
<dbReference type="PRINTS" id="PR00111">
    <property type="entry name" value="ABHYDROLASE"/>
</dbReference>
<proteinExistence type="predicted"/>
<evidence type="ECO:0000259" key="1">
    <source>
        <dbReference type="Pfam" id="PF00561"/>
    </source>
</evidence>
<protein>
    <recommendedName>
        <fullName evidence="1">AB hydrolase-1 domain-containing protein</fullName>
    </recommendedName>
</protein>
<dbReference type="Gene3D" id="3.40.50.1820">
    <property type="entry name" value="alpha/beta hydrolase"/>
    <property type="match status" value="1"/>
</dbReference>
<reference evidence="2" key="1">
    <citation type="submission" date="2018-05" db="EMBL/GenBank/DDBJ databases">
        <authorList>
            <person name="Lanie J.A."/>
            <person name="Ng W.-L."/>
            <person name="Kazmierczak K.M."/>
            <person name="Andrzejewski T.M."/>
            <person name="Davidsen T.M."/>
            <person name="Wayne K.J."/>
            <person name="Tettelin H."/>
            <person name="Glass J.I."/>
            <person name="Rusch D."/>
            <person name="Podicherti R."/>
            <person name="Tsui H.-C.T."/>
            <person name="Winkler M.E."/>
        </authorList>
    </citation>
    <scope>NUCLEOTIDE SEQUENCE</scope>
</reference>
<feature type="non-terminal residue" evidence="2">
    <location>
        <position position="232"/>
    </location>
</feature>
<feature type="domain" description="AB hydrolase-1" evidence="1">
    <location>
        <begin position="180"/>
        <end position="232"/>
    </location>
</feature>
<feature type="domain" description="AB hydrolase-1" evidence="1">
    <location>
        <begin position="18"/>
        <end position="130"/>
    </location>
</feature>